<dbReference type="EMBL" id="ACJW02000003">
    <property type="protein sequence ID" value="EEP67278.1"/>
    <property type="molecule type" value="Genomic_DNA"/>
</dbReference>
<evidence type="ECO:0000313" key="2">
    <source>
        <dbReference type="EMBL" id="EEP67278.1"/>
    </source>
</evidence>
<feature type="transmembrane region" description="Helical" evidence="1">
    <location>
        <begin position="44"/>
        <end position="63"/>
    </location>
</feature>
<protein>
    <submittedName>
        <fullName evidence="2">Uncharacterized protein</fullName>
    </submittedName>
</protein>
<organism evidence="2 3">
    <name type="scientific">Kingella oralis ATCC 51147</name>
    <dbReference type="NCBI Taxonomy" id="629741"/>
    <lineage>
        <taxon>Bacteria</taxon>
        <taxon>Pseudomonadati</taxon>
        <taxon>Pseudomonadota</taxon>
        <taxon>Betaproteobacteria</taxon>
        <taxon>Neisseriales</taxon>
        <taxon>Neisseriaceae</taxon>
        <taxon>Kingella</taxon>
    </lineage>
</organism>
<dbReference type="Proteomes" id="UP000003009">
    <property type="component" value="Unassembled WGS sequence"/>
</dbReference>
<evidence type="ECO:0000256" key="1">
    <source>
        <dbReference type="SAM" id="Phobius"/>
    </source>
</evidence>
<sequence>MTANSSDNGSRSSKGGNDDAGNVLFGWALDALIVFESNPCKPRVIGLAGVLLCGGGFQAALWFGL</sequence>
<dbReference type="HOGENOM" id="CLU_2844022_0_0_4"/>
<proteinExistence type="predicted"/>
<keyword evidence="1" id="KW-0472">Membrane</keyword>
<comment type="caution">
    <text evidence="2">The sequence shown here is derived from an EMBL/GenBank/DDBJ whole genome shotgun (WGS) entry which is preliminary data.</text>
</comment>
<accession>C4GKL9</accession>
<keyword evidence="1" id="KW-0812">Transmembrane</keyword>
<keyword evidence="3" id="KW-1185">Reference proteome</keyword>
<keyword evidence="1" id="KW-1133">Transmembrane helix</keyword>
<name>C4GKL9_9NEIS</name>
<reference evidence="2" key="1">
    <citation type="submission" date="2009-04" db="EMBL/GenBank/DDBJ databases">
        <authorList>
            <person name="Weinstock G."/>
            <person name="Sodergren E."/>
            <person name="Clifton S."/>
            <person name="Fulton L."/>
            <person name="Fulton B."/>
            <person name="Courtney L."/>
            <person name="Fronick C."/>
            <person name="Harrison M."/>
            <person name="Strong C."/>
            <person name="Farmer C."/>
            <person name="Delahaunty K."/>
            <person name="Markovic C."/>
            <person name="Hall O."/>
            <person name="Minx P."/>
            <person name="Tomlinson C."/>
            <person name="Mitreva M."/>
            <person name="Nelson J."/>
            <person name="Hou S."/>
            <person name="Wollam A."/>
            <person name="Pepin K.H."/>
            <person name="Johnson M."/>
            <person name="Bhonagiri V."/>
            <person name="Nash W.E."/>
            <person name="Warren W."/>
            <person name="Chinwalla A."/>
            <person name="Mardis E.R."/>
            <person name="Wilson R.K."/>
        </authorList>
    </citation>
    <scope>NUCLEOTIDE SEQUENCE [LARGE SCALE GENOMIC DNA]</scope>
    <source>
        <strain evidence="2">ATCC 51147</strain>
    </source>
</reference>
<gene>
    <name evidence="2" type="ORF">GCWU000324_01524</name>
</gene>
<dbReference type="AlphaFoldDB" id="C4GKL9"/>
<evidence type="ECO:0000313" key="3">
    <source>
        <dbReference type="Proteomes" id="UP000003009"/>
    </source>
</evidence>